<keyword evidence="3" id="KW-1185">Reference proteome</keyword>
<dbReference type="GeneID" id="54475500"/>
<evidence type="ECO:0000256" key="1">
    <source>
        <dbReference type="SAM" id="MobiDB-lite"/>
    </source>
</evidence>
<feature type="region of interest" description="Disordered" evidence="1">
    <location>
        <begin position="1"/>
        <end position="56"/>
    </location>
</feature>
<reference evidence="2" key="1">
    <citation type="journal article" date="2020" name="Stud. Mycol.">
        <title>101 Dothideomycetes genomes: a test case for predicting lifestyles and emergence of pathogens.</title>
        <authorList>
            <person name="Haridas S."/>
            <person name="Albert R."/>
            <person name="Binder M."/>
            <person name="Bloem J."/>
            <person name="Labutti K."/>
            <person name="Salamov A."/>
            <person name="Andreopoulos B."/>
            <person name="Baker S."/>
            <person name="Barry K."/>
            <person name="Bills G."/>
            <person name="Bluhm B."/>
            <person name="Cannon C."/>
            <person name="Castanera R."/>
            <person name="Culley D."/>
            <person name="Daum C."/>
            <person name="Ezra D."/>
            <person name="Gonzalez J."/>
            <person name="Henrissat B."/>
            <person name="Kuo A."/>
            <person name="Liang C."/>
            <person name="Lipzen A."/>
            <person name="Lutzoni F."/>
            <person name="Magnuson J."/>
            <person name="Mondo S."/>
            <person name="Nolan M."/>
            <person name="Ohm R."/>
            <person name="Pangilinan J."/>
            <person name="Park H.-J."/>
            <person name="Ramirez L."/>
            <person name="Alfaro M."/>
            <person name="Sun H."/>
            <person name="Tritt A."/>
            <person name="Yoshinaga Y."/>
            <person name="Zwiers L.-H."/>
            <person name="Turgeon B."/>
            <person name="Goodwin S."/>
            <person name="Spatafora J."/>
            <person name="Crous P."/>
            <person name="Grigoriev I."/>
        </authorList>
    </citation>
    <scope>NUCLEOTIDE SEQUENCE</scope>
    <source>
        <strain evidence="2">CBS 113389</strain>
    </source>
</reference>
<feature type="compositionally biased region" description="Polar residues" evidence="1">
    <location>
        <begin position="17"/>
        <end position="28"/>
    </location>
</feature>
<sequence length="157" mass="17538">MQTSREPVAHSQPPLPTSTRGLQKTDSIWTRRRHARNKRWRGHGIPRQHWSPFPTMKQRAPSCSGASFKMAAEATMRCQPSRAYHVLRATELASSAWLNDILVLRYQQLLPRASRGSLTTSSSCFHNSCCSNNTEVLGSCYQMHTLPDASSSASAQP</sequence>
<dbReference type="EMBL" id="MU001640">
    <property type="protein sequence ID" value="KAF2479974.1"/>
    <property type="molecule type" value="Genomic_DNA"/>
</dbReference>
<evidence type="ECO:0000313" key="2">
    <source>
        <dbReference type="EMBL" id="KAF2479974.1"/>
    </source>
</evidence>
<proteinExistence type="predicted"/>
<dbReference type="Proteomes" id="UP000799767">
    <property type="component" value="Unassembled WGS sequence"/>
</dbReference>
<accession>A0A6A6PJX3</accession>
<dbReference type="RefSeq" id="XP_033586544.1">
    <property type="nucleotide sequence ID" value="XM_033734498.1"/>
</dbReference>
<name>A0A6A6PJX3_9PEZI</name>
<organism evidence="2 3">
    <name type="scientific">Neohortaea acidophila</name>
    <dbReference type="NCBI Taxonomy" id="245834"/>
    <lineage>
        <taxon>Eukaryota</taxon>
        <taxon>Fungi</taxon>
        <taxon>Dikarya</taxon>
        <taxon>Ascomycota</taxon>
        <taxon>Pezizomycotina</taxon>
        <taxon>Dothideomycetes</taxon>
        <taxon>Dothideomycetidae</taxon>
        <taxon>Mycosphaerellales</taxon>
        <taxon>Teratosphaeriaceae</taxon>
        <taxon>Neohortaea</taxon>
    </lineage>
</organism>
<dbReference type="AlphaFoldDB" id="A0A6A6PJX3"/>
<gene>
    <name evidence="2" type="ORF">BDY17DRAFT_302997</name>
</gene>
<protein>
    <submittedName>
        <fullName evidence="2">Uncharacterized protein</fullName>
    </submittedName>
</protein>
<evidence type="ECO:0000313" key="3">
    <source>
        <dbReference type="Proteomes" id="UP000799767"/>
    </source>
</evidence>
<feature type="compositionally biased region" description="Basic residues" evidence="1">
    <location>
        <begin position="30"/>
        <end position="46"/>
    </location>
</feature>